<dbReference type="RefSeq" id="WP_369455814.1">
    <property type="nucleotide sequence ID" value="NZ_JBGCUO010000001.1"/>
</dbReference>
<keyword evidence="1" id="KW-0175">Coiled coil</keyword>
<comment type="caution">
    <text evidence="3">The sequence shown here is derived from an EMBL/GenBank/DDBJ whole genome shotgun (WGS) entry which is preliminary data.</text>
</comment>
<organism evidence="3 4">
    <name type="scientific">Isoalcanivorax beigongshangi</name>
    <dbReference type="NCBI Taxonomy" id="3238810"/>
    <lineage>
        <taxon>Bacteria</taxon>
        <taxon>Pseudomonadati</taxon>
        <taxon>Pseudomonadota</taxon>
        <taxon>Gammaproteobacteria</taxon>
        <taxon>Oceanospirillales</taxon>
        <taxon>Alcanivoracaceae</taxon>
        <taxon>Isoalcanivorax</taxon>
    </lineage>
</organism>
<proteinExistence type="predicted"/>
<name>A0ABV4ALL8_9GAMM</name>
<feature type="compositionally biased region" description="Basic and acidic residues" evidence="2">
    <location>
        <begin position="234"/>
        <end position="243"/>
    </location>
</feature>
<dbReference type="Proteomes" id="UP001562065">
    <property type="component" value="Unassembled WGS sequence"/>
</dbReference>
<dbReference type="Pfam" id="PF07793">
    <property type="entry name" value="DUF1631"/>
    <property type="match status" value="1"/>
</dbReference>
<sequence length="730" mass="78575">MAANKVVKLVTERAENAPPQPLPPVLEALRVQASEVLGHRLVAMLDHADDRLFELSESGPDSERRGFFDNMRALRLARAGVERRFRQELEHAFAQLGTPIASAPAPLDLDTLSLVEDDELERNVAMDTMARRLRGQAEADLAALSQRIGSLLPAKTAVPLQRLPLDPRQVVAAFAAALTELALDLPSALRLLKLFELQVLARLPELLAAANKALADAGVMPGLTPVPAAGRAEAPSRHADVPPRHAAGGAEPAGSESLHELLQELVSSLRERPLHGSADAAALPQREVSSGELMDWLDRLPAVAPGERVDLRGQLSQLMTEPGAAEQPALQQADEAVLNLVAMLFDFILEDVALAADIKALLGRLQIPLLKVALADAELLSDDDHDARQLLNLLARAGGEWTPGQGQQDPFFQLVESTVQQLLDAPVIDRPLLAQLRAQVAATLETLLARNARLEARLRELEEGRARAEAAQQAAEAALAARLSGRPLPEGVAAWISSLASAMLPWTWLREGEDSPRWRQQLKLLDALVWSLTPMTDPTARTRLQGLSPAILRGMADGLAEQGHDPVAARAHLTRLQALHGAQLRGELRAGRVPEALADSEWVRPQPPLLTEALPAAPAAAVPPAPLPEPASLPDAELRQARQLKPGRWLHFAAEAGGEPQRCKVVANLRGGDKIVLVNGRGIKVREESAASLAVALANGTVTLVDDQGLFDRALEAVIGDLRRKQRPQR</sequence>
<reference evidence="3 4" key="1">
    <citation type="submission" date="2024-07" db="EMBL/GenBank/DDBJ databases">
        <authorList>
            <person name="Ren Q."/>
        </authorList>
    </citation>
    <scope>NUCLEOTIDE SEQUENCE [LARGE SCALE GENOMIC DNA]</scope>
    <source>
        <strain evidence="3 4">REN37</strain>
    </source>
</reference>
<evidence type="ECO:0000313" key="3">
    <source>
        <dbReference type="EMBL" id="MEY1662580.1"/>
    </source>
</evidence>
<dbReference type="EMBL" id="JBGCUO010000001">
    <property type="protein sequence ID" value="MEY1662580.1"/>
    <property type="molecule type" value="Genomic_DNA"/>
</dbReference>
<protein>
    <submittedName>
        <fullName evidence="3">DUF1631 family protein</fullName>
    </submittedName>
</protein>
<accession>A0ABV4ALL8</accession>
<feature type="coiled-coil region" evidence="1">
    <location>
        <begin position="437"/>
        <end position="481"/>
    </location>
</feature>
<feature type="region of interest" description="Disordered" evidence="2">
    <location>
        <begin position="228"/>
        <end position="254"/>
    </location>
</feature>
<dbReference type="InterPro" id="IPR012434">
    <property type="entry name" value="DUF1631"/>
</dbReference>
<evidence type="ECO:0000313" key="4">
    <source>
        <dbReference type="Proteomes" id="UP001562065"/>
    </source>
</evidence>
<evidence type="ECO:0000256" key="2">
    <source>
        <dbReference type="SAM" id="MobiDB-lite"/>
    </source>
</evidence>
<gene>
    <name evidence="3" type="ORF">AB5I84_10515</name>
</gene>
<keyword evidence="4" id="KW-1185">Reference proteome</keyword>
<evidence type="ECO:0000256" key="1">
    <source>
        <dbReference type="SAM" id="Coils"/>
    </source>
</evidence>